<dbReference type="EMBL" id="JARAOO010000011">
    <property type="protein sequence ID" value="KAJ7950031.1"/>
    <property type="molecule type" value="Genomic_DNA"/>
</dbReference>
<dbReference type="AlphaFoldDB" id="A0AAD7L223"/>
<evidence type="ECO:0000256" key="3">
    <source>
        <dbReference type="SAM" id="Phobius"/>
    </source>
</evidence>
<dbReference type="Pfam" id="PF03227">
    <property type="entry name" value="GILT"/>
    <property type="match status" value="1"/>
</dbReference>
<reference evidence="4" key="1">
    <citation type="journal article" date="2023" name="Science">
        <title>Elucidation of the pathway for biosynthesis of saponin adjuvants from the soapbark tree.</title>
        <authorList>
            <person name="Reed J."/>
            <person name="Orme A."/>
            <person name="El-Demerdash A."/>
            <person name="Owen C."/>
            <person name="Martin L.B.B."/>
            <person name="Misra R.C."/>
            <person name="Kikuchi S."/>
            <person name="Rejzek M."/>
            <person name="Martin A.C."/>
            <person name="Harkess A."/>
            <person name="Leebens-Mack J."/>
            <person name="Louveau T."/>
            <person name="Stephenson M.J."/>
            <person name="Osbourn A."/>
        </authorList>
    </citation>
    <scope>NUCLEOTIDE SEQUENCE</scope>
    <source>
        <strain evidence="4">S10</strain>
    </source>
</reference>
<keyword evidence="3" id="KW-0812">Transmembrane</keyword>
<proteinExistence type="inferred from homology"/>
<gene>
    <name evidence="4" type="ORF">O6P43_026273</name>
</gene>
<dbReference type="InterPro" id="IPR004911">
    <property type="entry name" value="Interferon-induced_GILT"/>
</dbReference>
<sequence>MGSWPCAINLVSGSSGIVNCKQIKMAISSSLSLQFFSYFVILLFFLLSVSVSPSYSFTSSNSNELVDEKVTVSLYYETLCPFCADFIANQLVKIFQNGLFNVVNLRMIPWGNAWIQPNGSVVCQHGPDECFLNTIEACTITTYPDVVRHFRFIHCVESLTLERRPNEWASCFQKARLGTAPIDCYKNGYGKAIEQKYGRETLQLNPSHRFVPWVIVNNHPLQEDYQNFMSYICGAYKGNHKPDACRSLSTNSTTDSNEKANSVLPVCYTGEARETSFTLPPA</sequence>
<evidence type="ECO:0000313" key="4">
    <source>
        <dbReference type="EMBL" id="KAJ7950031.1"/>
    </source>
</evidence>
<keyword evidence="5" id="KW-1185">Reference proteome</keyword>
<evidence type="ECO:0000313" key="5">
    <source>
        <dbReference type="Proteomes" id="UP001163823"/>
    </source>
</evidence>
<evidence type="ECO:0000256" key="1">
    <source>
        <dbReference type="ARBA" id="ARBA00005679"/>
    </source>
</evidence>
<keyword evidence="2" id="KW-0325">Glycoprotein</keyword>
<name>A0AAD7L223_QUISA</name>
<dbReference type="GO" id="GO:0016671">
    <property type="term" value="F:oxidoreductase activity, acting on a sulfur group of donors, disulfide as acceptor"/>
    <property type="evidence" value="ECO:0007669"/>
    <property type="project" value="InterPro"/>
</dbReference>
<protein>
    <submittedName>
        <fullName evidence="4">Gamma-interferon-inducible lysosomal thiol reductase-like</fullName>
    </submittedName>
</protein>
<dbReference type="PANTHER" id="PTHR13234">
    <property type="entry name" value="GAMMA-INTERFERON INDUCIBLE LYSOSOMAL THIOL REDUCTASE GILT"/>
    <property type="match status" value="1"/>
</dbReference>
<keyword evidence="3" id="KW-1133">Transmembrane helix</keyword>
<dbReference type="Proteomes" id="UP001163823">
    <property type="component" value="Chromosome 11"/>
</dbReference>
<comment type="similarity">
    <text evidence="1">Belongs to the GILT family.</text>
</comment>
<evidence type="ECO:0000256" key="2">
    <source>
        <dbReference type="ARBA" id="ARBA00023180"/>
    </source>
</evidence>
<organism evidence="4 5">
    <name type="scientific">Quillaja saponaria</name>
    <name type="common">Soap bark tree</name>
    <dbReference type="NCBI Taxonomy" id="32244"/>
    <lineage>
        <taxon>Eukaryota</taxon>
        <taxon>Viridiplantae</taxon>
        <taxon>Streptophyta</taxon>
        <taxon>Embryophyta</taxon>
        <taxon>Tracheophyta</taxon>
        <taxon>Spermatophyta</taxon>
        <taxon>Magnoliopsida</taxon>
        <taxon>eudicotyledons</taxon>
        <taxon>Gunneridae</taxon>
        <taxon>Pentapetalae</taxon>
        <taxon>rosids</taxon>
        <taxon>fabids</taxon>
        <taxon>Fabales</taxon>
        <taxon>Quillajaceae</taxon>
        <taxon>Quillaja</taxon>
    </lineage>
</organism>
<feature type="transmembrane region" description="Helical" evidence="3">
    <location>
        <begin position="31"/>
        <end position="51"/>
    </location>
</feature>
<accession>A0AAD7L223</accession>
<comment type="caution">
    <text evidence="4">The sequence shown here is derived from an EMBL/GenBank/DDBJ whole genome shotgun (WGS) entry which is preliminary data.</text>
</comment>
<dbReference type="KEGG" id="qsa:O6P43_026273"/>
<dbReference type="PANTHER" id="PTHR13234:SF48">
    <property type="entry name" value="GAMMA INTERFERON RESPONSIVE LYSOSOMAL THIOL (GILT) REDUCTASE FAMILY PROTEIN"/>
    <property type="match status" value="1"/>
</dbReference>
<keyword evidence="3" id="KW-0472">Membrane</keyword>